<dbReference type="RefSeq" id="WP_284380142.1">
    <property type="nucleotide sequence ID" value="NZ_BSNM01000009.1"/>
</dbReference>
<dbReference type="Pfam" id="PF00270">
    <property type="entry name" value="DEAD"/>
    <property type="match status" value="1"/>
</dbReference>
<feature type="short sequence motif" description="Q motif" evidence="6">
    <location>
        <begin position="9"/>
        <end position="37"/>
    </location>
</feature>
<evidence type="ECO:0000259" key="8">
    <source>
        <dbReference type="PROSITE" id="PS51192"/>
    </source>
</evidence>
<dbReference type="GO" id="GO:0005524">
    <property type="term" value="F:ATP binding"/>
    <property type="evidence" value="ECO:0007669"/>
    <property type="project" value="UniProtKB-KW"/>
</dbReference>
<dbReference type="GO" id="GO:0005829">
    <property type="term" value="C:cytosol"/>
    <property type="evidence" value="ECO:0007669"/>
    <property type="project" value="TreeGrafter"/>
</dbReference>
<dbReference type="SMART" id="SM00487">
    <property type="entry name" value="DEXDc"/>
    <property type="match status" value="1"/>
</dbReference>
<dbReference type="CDD" id="cd18787">
    <property type="entry name" value="SF2_C_DEAD"/>
    <property type="match status" value="1"/>
</dbReference>
<evidence type="ECO:0000313" key="12">
    <source>
        <dbReference type="Proteomes" id="UP001161389"/>
    </source>
</evidence>
<feature type="region of interest" description="Disordered" evidence="7">
    <location>
        <begin position="405"/>
        <end position="450"/>
    </location>
</feature>
<comment type="similarity">
    <text evidence="5">Belongs to the DEAD box helicase family.</text>
</comment>
<gene>
    <name evidence="11" type="ORF">GCM10007876_12750</name>
</gene>
<comment type="caution">
    <text evidence="11">The sequence shown here is derived from an EMBL/GenBank/DDBJ whole genome shotgun (WGS) entry which is preliminary data.</text>
</comment>
<dbReference type="InterPro" id="IPR011545">
    <property type="entry name" value="DEAD/DEAH_box_helicase_dom"/>
</dbReference>
<evidence type="ECO:0000256" key="3">
    <source>
        <dbReference type="ARBA" id="ARBA00022806"/>
    </source>
</evidence>
<feature type="domain" description="DEAD-box RNA helicase Q" evidence="10">
    <location>
        <begin position="9"/>
        <end position="37"/>
    </location>
</feature>
<feature type="domain" description="Helicase ATP-binding" evidence="8">
    <location>
        <begin position="40"/>
        <end position="232"/>
    </location>
</feature>
<dbReference type="GO" id="GO:0016787">
    <property type="term" value="F:hydrolase activity"/>
    <property type="evidence" value="ECO:0007669"/>
    <property type="project" value="UniProtKB-KW"/>
</dbReference>
<protein>
    <submittedName>
        <fullName evidence="11">ATP-dependent RNA helicase</fullName>
    </submittedName>
</protein>
<proteinExistence type="inferred from homology"/>
<evidence type="ECO:0000256" key="2">
    <source>
        <dbReference type="ARBA" id="ARBA00022801"/>
    </source>
</evidence>
<dbReference type="EMBL" id="BSNM01000009">
    <property type="protein sequence ID" value="GLQ30796.1"/>
    <property type="molecule type" value="Genomic_DNA"/>
</dbReference>
<evidence type="ECO:0000256" key="5">
    <source>
        <dbReference type="ARBA" id="ARBA00038437"/>
    </source>
</evidence>
<dbReference type="Gene3D" id="3.40.50.300">
    <property type="entry name" value="P-loop containing nucleotide triphosphate hydrolases"/>
    <property type="match status" value="2"/>
</dbReference>
<dbReference type="PROSITE" id="PS51194">
    <property type="entry name" value="HELICASE_CTER"/>
    <property type="match status" value="1"/>
</dbReference>
<dbReference type="SMART" id="SM00490">
    <property type="entry name" value="HELICc"/>
    <property type="match status" value="1"/>
</dbReference>
<keyword evidence="3 11" id="KW-0347">Helicase</keyword>
<dbReference type="Proteomes" id="UP001161389">
    <property type="component" value="Unassembled WGS sequence"/>
</dbReference>
<accession>A0AA37S9I7</accession>
<evidence type="ECO:0000256" key="1">
    <source>
        <dbReference type="ARBA" id="ARBA00022741"/>
    </source>
</evidence>
<keyword evidence="12" id="KW-1185">Reference proteome</keyword>
<dbReference type="InterPro" id="IPR014014">
    <property type="entry name" value="RNA_helicase_DEAD_Q_motif"/>
</dbReference>
<dbReference type="InterPro" id="IPR050079">
    <property type="entry name" value="DEAD_box_RNA_helicase"/>
</dbReference>
<sequence length="450" mass="49933">MQSESTESTSFSDFELASELLESLTNMALQEPTEVQQRAIPAILDEQDVVITASTGSGKTLAYLVPLAQKILNSYEWLEQPKKGQRVQALIVAPTRELASQITDVCDQLLEHTELTVCGLVGGEDFKVQQKALNRFPDMVVATPGRLIEHLDARSLSLIEVATVVLDESDQLCDLGFTEDVQTILGYVDEAITQNEEQEDDARRCQTLMVSATTTGRTRKLAADVLNDPVILTINARRAQNANIRQQMLTADDERHKLQLLLWLFDHEPFGRAFVFVNTKTQADNLCGKLRYHNQRAAVLHSDMKQSVREGTLKSFKEGRSNILVATDLAARGLDVENVDIVVNFDMARKGDEYMHRIGRTGRGGAQGQSFSLIMPNEWNLMASIERYLKIKFERRFIPELKGSFNGPKKLKASGKAAGVKKKKTKTSAGKAKAGAKSKKAKPKKAKSAK</sequence>
<reference evidence="11" key="1">
    <citation type="journal article" date="2014" name="Int. J. Syst. Evol. Microbiol.">
        <title>Complete genome sequence of Corynebacterium casei LMG S-19264T (=DSM 44701T), isolated from a smear-ripened cheese.</title>
        <authorList>
            <consortium name="US DOE Joint Genome Institute (JGI-PGF)"/>
            <person name="Walter F."/>
            <person name="Albersmeier A."/>
            <person name="Kalinowski J."/>
            <person name="Ruckert C."/>
        </authorList>
    </citation>
    <scope>NUCLEOTIDE SEQUENCE</scope>
    <source>
        <strain evidence="11">NBRC 110071</strain>
    </source>
</reference>
<keyword evidence="2" id="KW-0378">Hydrolase</keyword>
<evidence type="ECO:0000259" key="10">
    <source>
        <dbReference type="PROSITE" id="PS51195"/>
    </source>
</evidence>
<evidence type="ECO:0000313" key="11">
    <source>
        <dbReference type="EMBL" id="GLQ30796.1"/>
    </source>
</evidence>
<dbReference type="InterPro" id="IPR027417">
    <property type="entry name" value="P-loop_NTPase"/>
</dbReference>
<organism evidence="11 12">
    <name type="scientific">Litoribrevibacter albus</name>
    <dbReference type="NCBI Taxonomy" id="1473156"/>
    <lineage>
        <taxon>Bacteria</taxon>
        <taxon>Pseudomonadati</taxon>
        <taxon>Pseudomonadota</taxon>
        <taxon>Gammaproteobacteria</taxon>
        <taxon>Oceanospirillales</taxon>
        <taxon>Oceanospirillaceae</taxon>
        <taxon>Litoribrevibacter</taxon>
    </lineage>
</organism>
<dbReference type="SUPFAM" id="SSF52540">
    <property type="entry name" value="P-loop containing nucleoside triphosphate hydrolases"/>
    <property type="match status" value="1"/>
</dbReference>
<evidence type="ECO:0000259" key="9">
    <source>
        <dbReference type="PROSITE" id="PS51194"/>
    </source>
</evidence>
<keyword evidence="1" id="KW-0547">Nucleotide-binding</keyword>
<keyword evidence="4" id="KW-0067">ATP-binding</keyword>
<dbReference type="PROSITE" id="PS51192">
    <property type="entry name" value="HELICASE_ATP_BIND_1"/>
    <property type="match status" value="1"/>
</dbReference>
<dbReference type="GO" id="GO:0003724">
    <property type="term" value="F:RNA helicase activity"/>
    <property type="evidence" value="ECO:0007669"/>
    <property type="project" value="InterPro"/>
</dbReference>
<dbReference type="Pfam" id="PF00271">
    <property type="entry name" value="Helicase_C"/>
    <property type="match status" value="1"/>
</dbReference>
<feature type="compositionally biased region" description="Basic residues" evidence="7">
    <location>
        <begin position="409"/>
        <end position="426"/>
    </location>
</feature>
<dbReference type="AlphaFoldDB" id="A0AA37S9I7"/>
<name>A0AA37S9I7_9GAMM</name>
<evidence type="ECO:0000256" key="6">
    <source>
        <dbReference type="PROSITE-ProRule" id="PRU00552"/>
    </source>
</evidence>
<reference evidence="11" key="2">
    <citation type="submission" date="2023-01" db="EMBL/GenBank/DDBJ databases">
        <title>Draft genome sequence of Litoribrevibacter albus strain NBRC 110071.</title>
        <authorList>
            <person name="Sun Q."/>
            <person name="Mori K."/>
        </authorList>
    </citation>
    <scope>NUCLEOTIDE SEQUENCE</scope>
    <source>
        <strain evidence="11">NBRC 110071</strain>
    </source>
</reference>
<dbReference type="PANTHER" id="PTHR47959">
    <property type="entry name" value="ATP-DEPENDENT RNA HELICASE RHLE-RELATED"/>
    <property type="match status" value="1"/>
</dbReference>
<dbReference type="CDD" id="cd00268">
    <property type="entry name" value="DEADc"/>
    <property type="match status" value="1"/>
</dbReference>
<evidence type="ECO:0000256" key="7">
    <source>
        <dbReference type="SAM" id="MobiDB-lite"/>
    </source>
</evidence>
<feature type="domain" description="Helicase C-terminal" evidence="9">
    <location>
        <begin position="243"/>
        <end position="405"/>
    </location>
</feature>
<evidence type="ECO:0000256" key="4">
    <source>
        <dbReference type="ARBA" id="ARBA00022840"/>
    </source>
</evidence>
<dbReference type="PANTHER" id="PTHR47959:SF3">
    <property type="entry name" value="ATP-DEPENDENT RNA HELICASE SRMB"/>
    <property type="match status" value="1"/>
</dbReference>
<dbReference type="GO" id="GO:0003676">
    <property type="term" value="F:nucleic acid binding"/>
    <property type="evidence" value="ECO:0007669"/>
    <property type="project" value="InterPro"/>
</dbReference>
<dbReference type="InterPro" id="IPR044742">
    <property type="entry name" value="DEAD/DEAH_RhlB"/>
</dbReference>
<dbReference type="PROSITE" id="PS51195">
    <property type="entry name" value="Q_MOTIF"/>
    <property type="match status" value="1"/>
</dbReference>
<dbReference type="InterPro" id="IPR014001">
    <property type="entry name" value="Helicase_ATP-bd"/>
</dbReference>
<feature type="compositionally biased region" description="Basic residues" evidence="7">
    <location>
        <begin position="434"/>
        <end position="450"/>
    </location>
</feature>
<dbReference type="InterPro" id="IPR001650">
    <property type="entry name" value="Helicase_C-like"/>
</dbReference>